<accession>A0A7K1SQ76</accession>
<sequence length="94" mass="10606">MKASMPKSSLPSFEYRLMEGLHKAIPGALAFIEVDNPSFQGRLITICDEAADITIQHKLLDTEVNEWRGDSEQLYISLLIEELKVAFNARKKAL</sequence>
<dbReference type="Proteomes" id="UP000436006">
    <property type="component" value="Unassembled WGS sequence"/>
</dbReference>
<dbReference type="EMBL" id="WPIN01000029">
    <property type="protein sequence ID" value="MVM35965.1"/>
    <property type="molecule type" value="Genomic_DNA"/>
</dbReference>
<reference evidence="1 2" key="1">
    <citation type="submission" date="2019-12" db="EMBL/GenBank/DDBJ databases">
        <title>Spirosoma sp. HMF4905 genome sequencing and assembly.</title>
        <authorList>
            <person name="Kang H."/>
            <person name="Cha I."/>
            <person name="Kim H."/>
            <person name="Joh K."/>
        </authorList>
    </citation>
    <scope>NUCLEOTIDE SEQUENCE [LARGE SCALE GENOMIC DNA]</scope>
    <source>
        <strain evidence="1 2">HMF4905</strain>
    </source>
</reference>
<evidence type="ECO:0000313" key="1">
    <source>
        <dbReference type="EMBL" id="MVM35965.1"/>
    </source>
</evidence>
<keyword evidence="2" id="KW-1185">Reference proteome</keyword>
<name>A0A7K1SQ76_9BACT</name>
<dbReference type="AlphaFoldDB" id="A0A7K1SQ76"/>
<comment type="caution">
    <text evidence="1">The sequence shown here is derived from an EMBL/GenBank/DDBJ whole genome shotgun (WGS) entry which is preliminary data.</text>
</comment>
<organism evidence="1 2">
    <name type="scientific">Spirosoma arboris</name>
    <dbReference type="NCBI Taxonomy" id="2682092"/>
    <lineage>
        <taxon>Bacteria</taxon>
        <taxon>Pseudomonadati</taxon>
        <taxon>Bacteroidota</taxon>
        <taxon>Cytophagia</taxon>
        <taxon>Cytophagales</taxon>
        <taxon>Cytophagaceae</taxon>
        <taxon>Spirosoma</taxon>
    </lineage>
</organism>
<protein>
    <submittedName>
        <fullName evidence="1">Uncharacterized protein</fullName>
    </submittedName>
</protein>
<gene>
    <name evidence="1" type="ORF">GO755_38485</name>
</gene>
<proteinExistence type="predicted"/>
<evidence type="ECO:0000313" key="2">
    <source>
        <dbReference type="Proteomes" id="UP000436006"/>
    </source>
</evidence>
<dbReference type="RefSeq" id="WP_157590765.1">
    <property type="nucleotide sequence ID" value="NZ_WPIN01000029.1"/>
</dbReference>